<reference evidence="2" key="1">
    <citation type="submission" date="2011-07" db="EMBL/GenBank/DDBJ databases">
        <authorList>
            <consortium name="Caenorhabditis brenneri Sequencing and Analysis Consortium"/>
            <person name="Wilson R.K."/>
        </authorList>
    </citation>
    <scope>NUCLEOTIDE SEQUENCE [LARGE SCALE GENOMIC DNA]</scope>
    <source>
        <strain evidence="2">PB2801</strain>
    </source>
</reference>
<dbReference type="HOGENOM" id="CLU_1994603_0_0_1"/>
<accession>G0PL91</accession>
<proteinExistence type="predicted"/>
<organism evidence="2">
    <name type="scientific">Caenorhabditis brenneri</name>
    <name type="common">Nematode worm</name>
    <dbReference type="NCBI Taxonomy" id="135651"/>
    <lineage>
        <taxon>Eukaryota</taxon>
        <taxon>Metazoa</taxon>
        <taxon>Ecdysozoa</taxon>
        <taxon>Nematoda</taxon>
        <taxon>Chromadorea</taxon>
        <taxon>Rhabditida</taxon>
        <taxon>Rhabditina</taxon>
        <taxon>Rhabditomorpha</taxon>
        <taxon>Rhabditoidea</taxon>
        <taxon>Rhabditidae</taxon>
        <taxon>Peloderinae</taxon>
        <taxon>Caenorhabditis</taxon>
    </lineage>
</organism>
<evidence type="ECO:0000313" key="1">
    <source>
        <dbReference type="EMBL" id="EGT34246.1"/>
    </source>
</evidence>
<evidence type="ECO:0000313" key="2">
    <source>
        <dbReference type="Proteomes" id="UP000008068"/>
    </source>
</evidence>
<dbReference type="AlphaFoldDB" id="G0PL91"/>
<sequence>MNISLEAYMHTQGQCAESLRRAGLREQEGGWSCGEHMDTFFGCFHFIPSELFKVLGSYIFTQNAVIQVASSLLHHLPVVRLLRCSVHPCPIVTRGIIFPAPKVRTSNDESLHEPIPIPQSNVHSS</sequence>
<protein>
    <submittedName>
        <fullName evidence="1">Uncharacterized protein</fullName>
    </submittedName>
</protein>
<keyword evidence="2" id="KW-1185">Reference proteome</keyword>
<dbReference type="EMBL" id="GL381035">
    <property type="protein sequence ID" value="EGT34246.1"/>
    <property type="molecule type" value="Genomic_DNA"/>
</dbReference>
<name>G0PL91_CAEBE</name>
<dbReference type="Proteomes" id="UP000008068">
    <property type="component" value="Unassembled WGS sequence"/>
</dbReference>
<gene>
    <name evidence="1" type="ORF">CAEBREN_20227</name>
</gene>
<dbReference type="InParanoid" id="G0PL91"/>